<dbReference type="EMBL" id="JAAGOA010000012">
    <property type="protein sequence ID" value="NEE02050.1"/>
    <property type="molecule type" value="Genomic_DNA"/>
</dbReference>
<feature type="transmembrane region" description="Helical" evidence="7">
    <location>
        <begin position="26"/>
        <end position="45"/>
    </location>
</feature>
<evidence type="ECO:0000313" key="8">
    <source>
        <dbReference type="EMBL" id="NEE02050.1"/>
    </source>
</evidence>
<dbReference type="Pfam" id="PF03916">
    <property type="entry name" value="NrfD"/>
    <property type="match status" value="1"/>
</dbReference>
<keyword evidence="9" id="KW-1185">Reference proteome</keyword>
<organism evidence="8 9">
    <name type="scientific">Phytoactinopolyspora halotolerans</name>
    <dbReference type="NCBI Taxonomy" id="1981512"/>
    <lineage>
        <taxon>Bacteria</taxon>
        <taxon>Bacillati</taxon>
        <taxon>Actinomycetota</taxon>
        <taxon>Actinomycetes</taxon>
        <taxon>Jiangellales</taxon>
        <taxon>Jiangellaceae</taxon>
        <taxon>Phytoactinopolyspora</taxon>
    </lineage>
</organism>
<evidence type="ECO:0000313" key="9">
    <source>
        <dbReference type="Proteomes" id="UP000475214"/>
    </source>
</evidence>
<evidence type="ECO:0000256" key="4">
    <source>
        <dbReference type="ARBA" id="ARBA00022692"/>
    </source>
</evidence>
<comment type="caution">
    <text evidence="8">The sequence shown here is derived from an EMBL/GenBank/DDBJ whole genome shotgun (WGS) entry which is preliminary data.</text>
</comment>
<sequence>MVPRAEFQSYYGRPVIKPPTWKTPDVPAYFFLGGLAGASSAMATLAEIGGRPRLVRIGTLAAGLGAAGGTAALIHDLGRPERFLNMLRVFKPTSPLSMGSWLLASFGTLSGAAAASTVTGLLPRAGTAARAGAAVLSPVMMTYTAVLVADTAVPIWHDGHRELPFVFAGGSLTSGGGLGMVCAPPKDSGPARAMAVAGAGLELVAEQRMSSRLGMVAEPYHRGRSGRWMRAGKLLTAAGALGTLAARRSRVASVASGAALLAGALCTRFGVFDAGMVSAKDPKYTVVPQRHSHDHEH</sequence>
<name>A0A6L9SDE9_9ACTN</name>
<dbReference type="Proteomes" id="UP000475214">
    <property type="component" value="Unassembled WGS sequence"/>
</dbReference>
<keyword evidence="3" id="KW-1003">Cell membrane</keyword>
<evidence type="ECO:0000256" key="1">
    <source>
        <dbReference type="ARBA" id="ARBA00004651"/>
    </source>
</evidence>
<dbReference type="GO" id="GO:0005886">
    <property type="term" value="C:plasma membrane"/>
    <property type="evidence" value="ECO:0007669"/>
    <property type="project" value="UniProtKB-SubCell"/>
</dbReference>
<feature type="transmembrane region" description="Helical" evidence="7">
    <location>
        <begin position="57"/>
        <end position="78"/>
    </location>
</feature>
<dbReference type="InterPro" id="IPR005614">
    <property type="entry name" value="NrfD-like"/>
</dbReference>
<feature type="transmembrane region" description="Helical" evidence="7">
    <location>
        <begin position="98"/>
        <end position="122"/>
    </location>
</feature>
<evidence type="ECO:0000256" key="7">
    <source>
        <dbReference type="SAM" id="Phobius"/>
    </source>
</evidence>
<evidence type="ECO:0000256" key="3">
    <source>
        <dbReference type="ARBA" id="ARBA00022475"/>
    </source>
</evidence>
<feature type="transmembrane region" description="Helical" evidence="7">
    <location>
        <begin position="134"/>
        <end position="157"/>
    </location>
</feature>
<protein>
    <submittedName>
        <fullName evidence="8">Polysulfide reductase NrfD</fullName>
    </submittedName>
</protein>
<evidence type="ECO:0000256" key="5">
    <source>
        <dbReference type="ARBA" id="ARBA00022989"/>
    </source>
</evidence>
<accession>A0A6L9SDE9</accession>
<evidence type="ECO:0000256" key="2">
    <source>
        <dbReference type="ARBA" id="ARBA00008929"/>
    </source>
</evidence>
<keyword evidence="5 7" id="KW-1133">Transmembrane helix</keyword>
<comment type="subcellular location">
    <subcellularLocation>
        <location evidence="1">Cell membrane</location>
        <topology evidence="1">Multi-pass membrane protein</topology>
    </subcellularLocation>
</comment>
<keyword evidence="6 7" id="KW-0472">Membrane</keyword>
<evidence type="ECO:0000256" key="6">
    <source>
        <dbReference type="ARBA" id="ARBA00023136"/>
    </source>
</evidence>
<dbReference type="Gene3D" id="1.20.1630.10">
    <property type="entry name" value="Formate dehydrogenase/DMSO reductase domain"/>
    <property type="match status" value="1"/>
</dbReference>
<reference evidence="8 9" key="1">
    <citation type="submission" date="2020-02" db="EMBL/GenBank/DDBJ databases">
        <authorList>
            <person name="Li X.-J."/>
            <person name="Han X.-M."/>
        </authorList>
    </citation>
    <scope>NUCLEOTIDE SEQUENCE [LARGE SCALE GENOMIC DNA]</scope>
    <source>
        <strain evidence="8 9">CCTCC AB 2017055</strain>
    </source>
</reference>
<comment type="similarity">
    <text evidence="2">Belongs to the NrfD family.</text>
</comment>
<keyword evidence="4 7" id="KW-0812">Transmembrane</keyword>
<dbReference type="AlphaFoldDB" id="A0A6L9SDE9"/>
<proteinExistence type="inferred from homology"/>
<gene>
    <name evidence="8" type="primary">nrfD</name>
    <name evidence="8" type="ORF">G1H10_17890</name>
</gene>